<dbReference type="EMBL" id="AAKVUB010000012">
    <property type="protein sequence ID" value="ECW2468601.1"/>
    <property type="molecule type" value="Genomic_DNA"/>
</dbReference>
<dbReference type="GO" id="GO:0016874">
    <property type="term" value="F:ligase activity"/>
    <property type="evidence" value="ECO:0007669"/>
    <property type="project" value="UniProtKB-KW"/>
</dbReference>
<dbReference type="AlphaFoldDB" id="A0A3Y9BY98"/>
<accession>A0A3Y9BY98</accession>
<dbReference type="PANTHER" id="PTHR45527:SF10">
    <property type="entry name" value="PYOCHELIN SYNTHASE PCHF"/>
    <property type="match status" value="1"/>
</dbReference>
<dbReference type="PANTHER" id="PTHR45527">
    <property type="entry name" value="NONRIBOSOMAL PEPTIDE SYNTHETASE"/>
    <property type="match status" value="1"/>
</dbReference>
<keyword evidence="1" id="KW-0436">Ligase</keyword>
<feature type="domain" description="Condensation" evidence="2">
    <location>
        <begin position="34"/>
        <end position="274"/>
    </location>
</feature>
<dbReference type="Gene3D" id="3.30.559.10">
    <property type="entry name" value="Chloramphenicol acetyltransferase-like domain"/>
    <property type="match status" value="1"/>
</dbReference>
<dbReference type="Proteomes" id="UP000839631">
    <property type="component" value="Unassembled WGS sequence"/>
</dbReference>
<dbReference type="InterPro" id="IPR023213">
    <property type="entry name" value="CAT-like_dom_sf"/>
</dbReference>
<evidence type="ECO:0000313" key="3">
    <source>
        <dbReference type="EMBL" id="EAB8476666.1"/>
    </source>
</evidence>
<organism evidence="3">
    <name type="scientific">Salmonella enterica subsp. enterica serovar Java</name>
    <dbReference type="NCBI Taxonomy" id="224729"/>
    <lineage>
        <taxon>Bacteria</taxon>
        <taxon>Pseudomonadati</taxon>
        <taxon>Pseudomonadota</taxon>
        <taxon>Gammaproteobacteria</taxon>
        <taxon>Enterobacterales</taxon>
        <taxon>Enterobacteriaceae</taxon>
        <taxon>Salmonella</taxon>
    </lineage>
</organism>
<sequence>MTIEQSLNKMQVAYIVGRMNYLPLGGVAMHDFREFRGDINIDIFTECLHDMVSRHPALRTVIDQTTFTQYLAEHGEVNLTVVDYSGSPRHEALRQTEILREQVSHYKHDSGKSPWGVWFLTIDKEQTTDFSTVIFFSFDGLILDGYSISLLINEIITRYMRQMAGSAYADEKPANKNIQNTDFYLNKDTDKAYWLENISSLKPNKFPWRTPLERIPQSRYRRCGLEISRDVWDEVTKYSRNSGVFPNSLINTIVLRALCKLTNNASFYVGLPVSFSLYCNELANNSTVIPLNYTECDRSLLEVAKDIQTETMNGLFHISFSGIEIARNLCGQFKTSIPFPIVLTNALSWVAAPYHSDFYYAAGLTQTPQIGFDIRIYLSSQESLLVDIDFAEEAVSDDVVKQLLVLIQEQIALVLAQTLPVI</sequence>
<name>A0A3Y9BY98_SALEB</name>
<dbReference type="Pfam" id="PF00668">
    <property type="entry name" value="Condensation"/>
    <property type="match status" value="1"/>
</dbReference>
<dbReference type="Gene3D" id="3.30.559.30">
    <property type="entry name" value="Nonribosomal peptide synthetase, condensation domain"/>
    <property type="match status" value="1"/>
</dbReference>
<reference evidence="3" key="1">
    <citation type="submission" date="2018-08" db="EMBL/GenBank/DDBJ databases">
        <authorList>
            <person name="Ashton P.M."/>
            <person name="Dallman T."/>
            <person name="Nair S."/>
            <person name="De Pinna E."/>
            <person name="Peters T."/>
            <person name="Grant K."/>
        </authorList>
    </citation>
    <scope>NUCLEOTIDE SEQUENCE [LARGE SCALE GENOMIC DNA]</scope>
    <source>
        <strain evidence="5">140692</strain>
        <strain evidence="6">367309</strain>
        <strain evidence="4">412099</strain>
        <strain evidence="3">43913</strain>
    </source>
</reference>
<evidence type="ECO:0000313" key="4">
    <source>
        <dbReference type="EMBL" id="EAC0788505.1"/>
    </source>
</evidence>
<accession>A0A3Z6QNA8</accession>
<dbReference type="GO" id="GO:0031177">
    <property type="term" value="F:phosphopantetheine binding"/>
    <property type="evidence" value="ECO:0007669"/>
    <property type="project" value="TreeGrafter"/>
</dbReference>
<evidence type="ECO:0000313" key="5">
    <source>
        <dbReference type="EMBL" id="EBY8643153.1"/>
    </source>
</evidence>
<dbReference type="EMBL" id="AAAFYZ010000021">
    <property type="protein sequence ID" value="EAB8476666.1"/>
    <property type="molecule type" value="Genomic_DNA"/>
</dbReference>
<dbReference type="GO" id="GO:0005737">
    <property type="term" value="C:cytoplasm"/>
    <property type="evidence" value="ECO:0007669"/>
    <property type="project" value="TreeGrafter"/>
</dbReference>
<comment type="caution">
    <text evidence="3">The sequence shown here is derived from an EMBL/GenBank/DDBJ whole genome shotgun (WGS) entry which is preliminary data.</text>
</comment>
<evidence type="ECO:0000259" key="2">
    <source>
        <dbReference type="Pfam" id="PF00668"/>
    </source>
</evidence>
<proteinExistence type="predicted"/>
<dbReference type="EMBL" id="AAAGSE010000026">
    <property type="protein sequence ID" value="EAC0788505.1"/>
    <property type="molecule type" value="Genomic_DNA"/>
</dbReference>
<evidence type="ECO:0000256" key="1">
    <source>
        <dbReference type="ARBA" id="ARBA00022598"/>
    </source>
</evidence>
<protein>
    <recommendedName>
        <fullName evidence="2">Condensation domain-containing protein</fullName>
    </recommendedName>
</protein>
<evidence type="ECO:0000313" key="6">
    <source>
        <dbReference type="EMBL" id="ECW2468601.1"/>
    </source>
</evidence>
<dbReference type="SUPFAM" id="SSF52777">
    <property type="entry name" value="CoA-dependent acyltransferases"/>
    <property type="match status" value="2"/>
</dbReference>
<dbReference type="Proteomes" id="UP000839733">
    <property type="component" value="Unassembled WGS sequence"/>
</dbReference>
<dbReference type="Proteomes" id="UP000839644">
    <property type="component" value="Unassembled WGS sequence"/>
</dbReference>
<dbReference type="GO" id="GO:0043041">
    <property type="term" value="P:amino acid activation for nonribosomal peptide biosynthetic process"/>
    <property type="evidence" value="ECO:0007669"/>
    <property type="project" value="TreeGrafter"/>
</dbReference>
<gene>
    <name evidence="3" type="ORF">AU894_10585</name>
    <name evidence="4" type="ORF">D6K54_17475</name>
    <name evidence="5" type="ORF">D6S17_16575</name>
    <name evidence="6" type="ORF">EZX71_11695</name>
</gene>
<dbReference type="EMBL" id="AAHPHN010000028">
    <property type="protein sequence ID" value="EBY8643153.1"/>
    <property type="molecule type" value="Genomic_DNA"/>
</dbReference>
<dbReference type="InterPro" id="IPR001242">
    <property type="entry name" value="Condensation_dom"/>
</dbReference>
<dbReference type="GO" id="GO:0044550">
    <property type="term" value="P:secondary metabolite biosynthetic process"/>
    <property type="evidence" value="ECO:0007669"/>
    <property type="project" value="TreeGrafter"/>
</dbReference>